<dbReference type="RefSeq" id="WP_073269544.1">
    <property type="nucleotide sequence ID" value="NZ_FQTU01000002.1"/>
</dbReference>
<dbReference type="InterPro" id="IPR036473">
    <property type="entry name" value="Mopterin_CF_MoaD-rel_C_sf"/>
</dbReference>
<dbReference type="InterPro" id="IPR015272">
    <property type="entry name" value="MoadD_C"/>
</dbReference>
<proteinExistence type="predicted"/>
<dbReference type="OrthoDB" id="1798819at2"/>
<dbReference type="Gene3D" id="3.30.1370.80">
    <property type="entry name" value="Molybdopterin cofactor biosynthesis MoaD-related, C-terminal domain"/>
    <property type="match status" value="1"/>
</dbReference>
<keyword evidence="3" id="KW-1185">Reference proteome</keyword>
<name>A0A1M4TNP6_9FIRM</name>
<evidence type="ECO:0000313" key="2">
    <source>
        <dbReference type="EMBL" id="SHE45917.1"/>
    </source>
</evidence>
<protein>
    <recommendedName>
        <fullName evidence="1">Molybdopterin cofactor biosynthesis MoaD-related C-terminal domain-containing protein</fullName>
    </recommendedName>
</protein>
<dbReference type="Proteomes" id="UP000184251">
    <property type="component" value="Unassembled WGS sequence"/>
</dbReference>
<dbReference type="STRING" id="1120975.SAMN02746064_00554"/>
<dbReference type="Pfam" id="PF09189">
    <property type="entry name" value="MoaD_arch"/>
    <property type="match status" value="1"/>
</dbReference>
<reference evidence="2 3" key="1">
    <citation type="submission" date="2016-11" db="EMBL/GenBank/DDBJ databases">
        <authorList>
            <person name="Jaros S."/>
            <person name="Januszkiewicz K."/>
            <person name="Wedrychowicz H."/>
        </authorList>
    </citation>
    <scope>NUCLEOTIDE SEQUENCE [LARGE SCALE GENOMIC DNA]</scope>
    <source>
        <strain evidence="2 3">DSM 14828</strain>
    </source>
</reference>
<organism evidence="2 3">
    <name type="scientific">Alkalibacter saccharofermentans DSM 14828</name>
    <dbReference type="NCBI Taxonomy" id="1120975"/>
    <lineage>
        <taxon>Bacteria</taxon>
        <taxon>Bacillati</taxon>
        <taxon>Bacillota</taxon>
        <taxon>Clostridia</taxon>
        <taxon>Eubacteriales</taxon>
        <taxon>Eubacteriaceae</taxon>
        <taxon>Alkalibacter</taxon>
    </lineage>
</organism>
<accession>A0A1M4TNP6</accession>
<gene>
    <name evidence="2" type="ORF">SAMN02746064_00554</name>
</gene>
<dbReference type="AlphaFoldDB" id="A0A1M4TNP6"/>
<dbReference type="EMBL" id="FQTU01000002">
    <property type="protein sequence ID" value="SHE45917.1"/>
    <property type="molecule type" value="Genomic_DNA"/>
</dbReference>
<evidence type="ECO:0000313" key="3">
    <source>
        <dbReference type="Proteomes" id="UP000184251"/>
    </source>
</evidence>
<dbReference type="SUPFAM" id="SSF103239">
    <property type="entry name" value="MoaD-related protein, C-terminal domain"/>
    <property type="match status" value="1"/>
</dbReference>
<sequence>MAKQQKSYKMRGFKRKSFEEYFKQIGGMETAEGVFESEGWKAVLGQETYITMGSIKLPQVDVEITCEDDIFGKFTEEYKLRFLTAGG</sequence>
<feature type="domain" description="Molybdopterin cofactor biosynthesis MoaD-related C-terminal" evidence="1">
    <location>
        <begin position="7"/>
        <end position="87"/>
    </location>
</feature>
<evidence type="ECO:0000259" key="1">
    <source>
        <dbReference type="Pfam" id="PF09189"/>
    </source>
</evidence>